<dbReference type="InterPro" id="IPR011060">
    <property type="entry name" value="RibuloseP-bd_barrel"/>
</dbReference>
<dbReference type="InterPro" id="IPR013785">
    <property type="entry name" value="Aldolase_TIM"/>
</dbReference>
<comment type="caution">
    <text evidence="8">The sequence shown here is derived from an EMBL/GenBank/DDBJ whole genome shotgun (WGS) entry which is preliminary data.</text>
</comment>
<protein>
    <recommendedName>
        <fullName evidence="5">N-acylglucosamine-6-phosphate 2-epimerase</fullName>
        <ecNumber evidence="5">5.1.3.9</ecNumber>
    </recommendedName>
</protein>
<keyword evidence="6 8" id="KW-0413">Isomerase</keyword>
<proteinExistence type="inferred from homology"/>
<keyword evidence="9" id="KW-1185">Reference proteome</keyword>
<evidence type="ECO:0000256" key="1">
    <source>
        <dbReference type="ARBA" id="ARBA00000056"/>
    </source>
</evidence>
<comment type="function">
    <text evidence="2">Converts N-acetylmannosamine-6-phosphate (ManNAc-6-P) to N-acetylglucosamine-6-phosphate (GlcNAc-6-P).</text>
</comment>
<dbReference type="NCBIfam" id="NF002231">
    <property type="entry name" value="PRK01130.1"/>
    <property type="match status" value="1"/>
</dbReference>
<dbReference type="Pfam" id="PF04131">
    <property type="entry name" value="NanE"/>
    <property type="match status" value="1"/>
</dbReference>
<comment type="pathway">
    <text evidence="3">Amino-sugar metabolism; N-acetylneuraminate degradation; D-fructose 6-phosphate from N-acetylneuraminate: step 3/5.</text>
</comment>
<dbReference type="EMBL" id="JBHLTC010000030">
    <property type="protein sequence ID" value="MFC0626984.1"/>
    <property type="molecule type" value="Genomic_DNA"/>
</dbReference>
<evidence type="ECO:0000256" key="7">
    <source>
        <dbReference type="ARBA" id="ARBA00023277"/>
    </source>
</evidence>
<dbReference type="Gene3D" id="3.20.20.70">
    <property type="entry name" value="Aldolase class I"/>
    <property type="match status" value="1"/>
</dbReference>
<comment type="similarity">
    <text evidence="4">Belongs to the NanE family.</text>
</comment>
<dbReference type="PANTHER" id="PTHR36204">
    <property type="entry name" value="N-ACETYLMANNOSAMINE-6-PHOSPHATE 2-EPIMERASE-RELATED"/>
    <property type="match status" value="1"/>
</dbReference>
<dbReference type="SUPFAM" id="SSF51366">
    <property type="entry name" value="Ribulose-phoshate binding barrel"/>
    <property type="match status" value="1"/>
</dbReference>
<comment type="catalytic activity">
    <reaction evidence="1">
        <text>an N-acyl-D-glucosamine 6-phosphate = an N-acyl-D-mannosamine 6-phosphate</text>
        <dbReference type="Rhea" id="RHEA:23932"/>
        <dbReference type="ChEBI" id="CHEBI:57599"/>
        <dbReference type="ChEBI" id="CHEBI:57666"/>
        <dbReference type="EC" id="5.1.3.9"/>
    </reaction>
</comment>
<sequence>MMNPVLAPGNLVVSCQAQPGNPLADPAAMALMARAAAAGGAGGIRANGPRDIVAIRSVTDLPIIGIHKRGDPAGVFITPTLDDAAAIVRAGADLVAVDGTRRPRPDSRTLAEQIRGIHEELGVGVIADVDDLRAGLAAREAGADLVATTLSGYTGGEVPGGPDLDLVRLLAGKVDCPVIAEGRIRTPDHVRAACEAGAYAVVVGYAITNPMDITARMVQAIPDREVV</sequence>
<evidence type="ECO:0000256" key="5">
    <source>
        <dbReference type="ARBA" id="ARBA00013180"/>
    </source>
</evidence>
<dbReference type="RefSeq" id="WP_380051166.1">
    <property type="nucleotide sequence ID" value="NZ_JBHLTC010000030.1"/>
</dbReference>
<reference evidence="8 9" key="1">
    <citation type="submission" date="2024-09" db="EMBL/GenBank/DDBJ databases">
        <authorList>
            <person name="Sun Q."/>
            <person name="Mori K."/>
        </authorList>
    </citation>
    <scope>NUCLEOTIDE SEQUENCE [LARGE SCALE GENOMIC DNA]</scope>
    <source>
        <strain evidence="8 9">CGMCC 1.15906</strain>
    </source>
</reference>
<name>A0ABV6QQT1_9ACTN</name>
<organism evidence="8 9">
    <name type="scientific">Kribbella deserti</name>
    <dbReference type="NCBI Taxonomy" id="1926257"/>
    <lineage>
        <taxon>Bacteria</taxon>
        <taxon>Bacillati</taxon>
        <taxon>Actinomycetota</taxon>
        <taxon>Actinomycetes</taxon>
        <taxon>Propionibacteriales</taxon>
        <taxon>Kribbellaceae</taxon>
        <taxon>Kribbella</taxon>
    </lineage>
</organism>
<gene>
    <name evidence="8" type="ORF">ACFFGN_23085</name>
</gene>
<evidence type="ECO:0000256" key="3">
    <source>
        <dbReference type="ARBA" id="ARBA00005081"/>
    </source>
</evidence>
<evidence type="ECO:0000313" key="8">
    <source>
        <dbReference type="EMBL" id="MFC0626984.1"/>
    </source>
</evidence>
<evidence type="ECO:0000256" key="4">
    <source>
        <dbReference type="ARBA" id="ARBA00007439"/>
    </source>
</evidence>
<evidence type="ECO:0000256" key="6">
    <source>
        <dbReference type="ARBA" id="ARBA00023235"/>
    </source>
</evidence>
<dbReference type="Proteomes" id="UP001589890">
    <property type="component" value="Unassembled WGS sequence"/>
</dbReference>
<dbReference type="GO" id="GO:0047465">
    <property type="term" value="F:N-acylglucosamine-6-phosphate 2-epimerase activity"/>
    <property type="evidence" value="ECO:0007669"/>
    <property type="project" value="UniProtKB-EC"/>
</dbReference>
<evidence type="ECO:0000256" key="2">
    <source>
        <dbReference type="ARBA" id="ARBA00002147"/>
    </source>
</evidence>
<dbReference type="InterPro" id="IPR007260">
    <property type="entry name" value="NanE"/>
</dbReference>
<evidence type="ECO:0000313" key="9">
    <source>
        <dbReference type="Proteomes" id="UP001589890"/>
    </source>
</evidence>
<accession>A0ABV6QQT1</accession>
<dbReference type="EC" id="5.1.3.9" evidence="5"/>
<keyword evidence="7" id="KW-0119">Carbohydrate metabolism</keyword>
<dbReference type="PANTHER" id="PTHR36204:SF1">
    <property type="entry name" value="N-ACETYLMANNOSAMINE-6-PHOSPHATE 2-EPIMERASE-RELATED"/>
    <property type="match status" value="1"/>
</dbReference>